<dbReference type="InterPro" id="IPR041098">
    <property type="entry name" value="Rv2175c_C"/>
</dbReference>
<feature type="domain" description="Rv2175c C-terminal" evidence="1">
    <location>
        <begin position="65"/>
        <end position="120"/>
    </location>
</feature>
<dbReference type="InterPro" id="IPR048576">
    <property type="entry name" value="Rv2175c_wHTH"/>
</dbReference>
<dbReference type="STRING" id="235985.SAMN05414137_112140"/>
<gene>
    <name evidence="3" type="ORF">SAMN05414137_112140</name>
</gene>
<accession>A0A1H7SRE3</accession>
<evidence type="ECO:0000259" key="1">
    <source>
        <dbReference type="Pfam" id="PF18367"/>
    </source>
</evidence>
<dbReference type="Pfam" id="PF18367">
    <property type="entry name" value="Rv2175c_C"/>
    <property type="match status" value="1"/>
</dbReference>
<dbReference type="GO" id="GO:0003677">
    <property type="term" value="F:DNA binding"/>
    <property type="evidence" value="ECO:0007669"/>
    <property type="project" value="InterPro"/>
</dbReference>
<dbReference type="EMBL" id="FOAZ01000012">
    <property type="protein sequence ID" value="SEL74454.1"/>
    <property type="molecule type" value="Genomic_DNA"/>
</dbReference>
<dbReference type="RefSeq" id="WP_042456250.1">
    <property type="nucleotide sequence ID" value="NZ_BBPN01000041.1"/>
</dbReference>
<reference evidence="4" key="1">
    <citation type="submission" date="2016-10" db="EMBL/GenBank/DDBJ databases">
        <authorList>
            <person name="Varghese N."/>
        </authorList>
    </citation>
    <scope>NUCLEOTIDE SEQUENCE [LARGE SCALE GENOMIC DNA]</scope>
    <source>
        <strain evidence="4">DSM 45096 / BCRC 16803 / CGMCC 4.1857 / CIP 109030 / JCM 12277 / KCTC 19219 / NBRC 100920 / 33214</strain>
    </source>
</reference>
<dbReference type="AlphaFoldDB" id="A0A1H7SRE3"/>
<dbReference type="eggNOG" id="ENOG5032W34">
    <property type="taxonomic scope" value="Bacteria"/>
</dbReference>
<proteinExistence type="predicted"/>
<sequence length="121" mass="13286">MSEIDAKIDALVPEWMYLPDISEKWGVAITKIRDMVNDGTLPAVRRGENKILMVPAAFIAEDGPVKGVVGTLTVLKDCGFTKEESLEWLFTDDPSLPGTPIQALSENRGTEVKRRAQAMAL</sequence>
<dbReference type="Pfam" id="PF21531">
    <property type="entry name" value="Rv2175c_wHTH"/>
    <property type="match status" value="1"/>
</dbReference>
<evidence type="ECO:0000259" key="2">
    <source>
        <dbReference type="Pfam" id="PF21531"/>
    </source>
</evidence>
<protein>
    <submittedName>
        <fullName evidence="3">Uncharacterized protein</fullName>
    </submittedName>
</protein>
<keyword evidence="4" id="KW-1185">Reference proteome</keyword>
<dbReference type="Proteomes" id="UP000183015">
    <property type="component" value="Unassembled WGS sequence"/>
</dbReference>
<evidence type="ECO:0000313" key="3">
    <source>
        <dbReference type="EMBL" id="SEL74454.1"/>
    </source>
</evidence>
<dbReference type="OrthoDB" id="3784042at2"/>
<evidence type="ECO:0000313" key="4">
    <source>
        <dbReference type="Proteomes" id="UP000183015"/>
    </source>
</evidence>
<feature type="domain" description="DNA-binding protein Rv2175c wHTH" evidence="2">
    <location>
        <begin position="4"/>
        <end position="59"/>
    </location>
</feature>
<name>A0A1H7SRE3_STRJI</name>
<organism evidence="3 4">
    <name type="scientific">Streptacidiphilus jiangxiensis</name>
    <dbReference type="NCBI Taxonomy" id="235985"/>
    <lineage>
        <taxon>Bacteria</taxon>
        <taxon>Bacillati</taxon>
        <taxon>Actinomycetota</taxon>
        <taxon>Actinomycetes</taxon>
        <taxon>Kitasatosporales</taxon>
        <taxon>Streptomycetaceae</taxon>
        <taxon>Streptacidiphilus</taxon>
    </lineage>
</organism>